<dbReference type="Pfam" id="PF01094">
    <property type="entry name" value="ANF_receptor"/>
    <property type="match status" value="1"/>
</dbReference>
<dbReference type="InterPro" id="IPR028082">
    <property type="entry name" value="Peripla_BP_I"/>
</dbReference>
<evidence type="ECO:0000256" key="5">
    <source>
        <dbReference type="ARBA" id="ARBA00022989"/>
    </source>
</evidence>
<dbReference type="EMBL" id="JAIZAY010000013">
    <property type="protein sequence ID" value="KAJ8030842.1"/>
    <property type="molecule type" value="Genomic_DNA"/>
</dbReference>
<accession>A0A9Q1BQ72</accession>
<evidence type="ECO:0000256" key="3">
    <source>
        <dbReference type="ARBA" id="ARBA00022692"/>
    </source>
</evidence>
<dbReference type="InterPro" id="IPR001828">
    <property type="entry name" value="ANF_lig-bd_rcpt"/>
</dbReference>
<dbReference type="Gene3D" id="3.40.50.2300">
    <property type="match status" value="2"/>
</dbReference>
<name>A0A9Q1BQ72_HOLLE</name>
<dbReference type="Proteomes" id="UP001152320">
    <property type="component" value="Chromosome 13"/>
</dbReference>
<dbReference type="CDD" id="cd13953">
    <property type="entry name" value="7tm_classC_mGluR-like"/>
    <property type="match status" value="1"/>
</dbReference>
<feature type="transmembrane region" description="Helical" evidence="12">
    <location>
        <begin position="743"/>
        <end position="762"/>
    </location>
</feature>
<keyword evidence="5 12" id="KW-1133">Transmembrane helix</keyword>
<feature type="transmembrane region" description="Helical" evidence="12">
    <location>
        <begin position="676"/>
        <end position="699"/>
    </location>
</feature>
<comment type="subcellular location">
    <subcellularLocation>
        <location evidence="1">Cell membrane</location>
        <topology evidence="1">Multi-pass membrane protein</topology>
    </subcellularLocation>
</comment>
<evidence type="ECO:0000256" key="6">
    <source>
        <dbReference type="ARBA" id="ARBA00023040"/>
    </source>
</evidence>
<evidence type="ECO:0000256" key="4">
    <source>
        <dbReference type="ARBA" id="ARBA00022729"/>
    </source>
</evidence>
<feature type="transmembrane region" description="Helical" evidence="12">
    <location>
        <begin position="833"/>
        <end position="851"/>
    </location>
</feature>
<dbReference type="FunFam" id="2.10.50.30:FF:000004">
    <property type="entry name" value="Taste receptor type 1 member 3-like protein"/>
    <property type="match status" value="1"/>
</dbReference>
<evidence type="ECO:0000256" key="10">
    <source>
        <dbReference type="ARBA" id="ARBA00023224"/>
    </source>
</evidence>
<dbReference type="InterPro" id="IPR011500">
    <property type="entry name" value="GPCR_3_9-Cys_dom"/>
</dbReference>
<evidence type="ECO:0000259" key="14">
    <source>
        <dbReference type="PROSITE" id="PS50259"/>
    </source>
</evidence>
<feature type="transmembrane region" description="Helical" evidence="12">
    <location>
        <begin position="711"/>
        <end position="731"/>
    </location>
</feature>
<evidence type="ECO:0000256" key="1">
    <source>
        <dbReference type="ARBA" id="ARBA00004651"/>
    </source>
</evidence>
<keyword evidence="3 12" id="KW-0812">Transmembrane</keyword>
<dbReference type="OrthoDB" id="5984008at2759"/>
<dbReference type="PANTHER" id="PTHR24060">
    <property type="entry name" value="METABOTROPIC GLUTAMATE RECEPTOR"/>
    <property type="match status" value="1"/>
</dbReference>
<evidence type="ECO:0000256" key="2">
    <source>
        <dbReference type="ARBA" id="ARBA00022475"/>
    </source>
</evidence>
<dbReference type="SUPFAM" id="SSF53822">
    <property type="entry name" value="Periplasmic binding protein-like I"/>
    <property type="match status" value="1"/>
</dbReference>
<feature type="region of interest" description="Disordered" evidence="11">
    <location>
        <begin position="950"/>
        <end position="997"/>
    </location>
</feature>
<feature type="region of interest" description="Disordered" evidence="11">
    <location>
        <begin position="1081"/>
        <end position="1105"/>
    </location>
</feature>
<evidence type="ECO:0000256" key="9">
    <source>
        <dbReference type="ARBA" id="ARBA00023180"/>
    </source>
</evidence>
<feature type="transmembrane region" description="Helical" evidence="12">
    <location>
        <begin position="783"/>
        <end position="808"/>
    </location>
</feature>
<keyword evidence="10" id="KW-0807">Transducer</keyword>
<keyword evidence="4 13" id="KW-0732">Signal</keyword>
<reference evidence="15" key="1">
    <citation type="submission" date="2021-10" db="EMBL/GenBank/DDBJ databases">
        <title>Tropical sea cucumber genome reveals ecological adaptation and Cuvierian tubules defense mechanism.</title>
        <authorList>
            <person name="Chen T."/>
        </authorList>
    </citation>
    <scope>NUCLEOTIDE SEQUENCE</scope>
    <source>
        <strain evidence="15">Nanhai2018</strain>
        <tissue evidence="15">Muscle</tissue>
    </source>
</reference>
<keyword evidence="2" id="KW-1003">Cell membrane</keyword>
<gene>
    <name evidence="15" type="ORF">HOLleu_27374</name>
</gene>
<dbReference type="GO" id="GO:0004930">
    <property type="term" value="F:G protein-coupled receptor activity"/>
    <property type="evidence" value="ECO:0007669"/>
    <property type="project" value="UniProtKB-KW"/>
</dbReference>
<feature type="domain" description="G-protein coupled receptors family 3 profile" evidence="14">
    <location>
        <begin position="674"/>
        <end position="941"/>
    </location>
</feature>
<dbReference type="InterPro" id="IPR000337">
    <property type="entry name" value="GPCR_3"/>
</dbReference>
<dbReference type="Pfam" id="PF00003">
    <property type="entry name" value="7tm_3"/>
    <property type="match status" value="1"/>
</dbReference>
<dbReference type="Pfam" id="PF07562">
    <property type="entry name" value="NCD3G"/>
    <property type="match status" value="1"/>
</dbReference>
<comment type="caution">
    <text evidence="15">The sequence shown here is derived from an EMBL/GenBank/DDBJ whole genome shotgun (WGS) entry which is preliminary data.</text>
</comment>
<keyword evidence="9" id="KW-0325">Glycoprotein</keyword>
<keyword evidence="8 15" id="KW-0675">Receptor</keyword>
<keyword evidence="7 12" id="KW-0472">Membrane</keyword>
<dbReference type="InterPro" id="IPR038550">
    <property type="entry name" value="GPCR_3_9-Cys_sf"/>
</dbReference>
<evidence type="ECO:0000313" key="16">
    <source>
        <dbReference type="Proteomes" id="UP001152320"/>
    </source>
</evidence>
<dbReference type="PROSITE" id="PS50259">
    <property type="entry name" value="G_PROTEIN_RECEP_F3_4"/>
    <property type="match status" value="1"/>
</dbReference>
<dbReference type="FunFam" id="3.40.50.2300:FF:000145">
    <property type="entry name" value="Glutamate receptor, metabotropic"/>
    <property type="match status" value="1"/>
</dbReference>
<keyword evidence="16" id="KW-1185">Reference proteome</keyword>
<dbReference type="PRINTS" id="PR00248">
    <property type="entry name" value="GPCRMGR"/>
</dbReference>
<feature type="compositionally biased region" description="Basic and acidic residues" evidence="11">
    <location>
        <begin position="116"/>
        <end position="134"/>
    </location>
</feature>
<evidence type="ECO:0000256" key="8">
    <source>
        <dbReference type="ARBA" id="ARBA00023170"/>
    </source>
</evidence>
<feature type="region of interest" description="Disordered" evidence="11">
    <location>
        <begin position="116"/>
        <end position="140"/>
    </location>
</feature>
<evidence type="ECO:0000256" key="12">
    <source>
        <dbReference type="SAM" id="Phobius"/>
    </source>
</evidence>
<feature type="chain" id="PRO_5040170084" evidence="13">
    <location>
        <begin position="33"/>
        <end position="1167"/>
    </location>
</feature>
<dbReference type="InterPro" id="IPR017978">
    <property type="entry name" value="GPCR_3_C"/>
</dbReference>
<keyword evidence="6" id="KW-0297">G-protein coupled receptor</keyword>
<dbReference type="Gene3D" id="2.10.50.30">
    <property type="entry name" value="GPCR, family 3, nine cysteines domain"/>
    <property type="match status" value="1"/>
</dbReference>
<feature type="transmembrane region" description="Helical" evidence="12">
    <location>
        <begin position="899"/>
        <end position="918"/>
    </location>
</feature>
<dbReference type="GO" id="GO:0005886">
    <property type="term" value="C:plasma membrane"/>
    <property type="evidence" value="ECO:0007669"/>
    <property type="project" value="UniProtKB-SubCell"/>
</dbReference>
<proteinExistence type="predicted"/>
<protein>
    <submittedName>
        <fullName evidence="15">Metabotropic glutamate receptor 8</fullName>
    </submittedName>
</protein>
<evidence type="ECO:0000256" key="11">
    <source>
        <dbReference type="SAM" id="MobiDB-lite"/>
    </source>
</evidence>
<evidence type="ECO:0000256" key="13">
    <source>
        <dbReference type="SAM" id="SignalP"/>
    </source>
</evidence>
<organism evidence="15 16">
    <name type="scientific">Holothuria leucospilota</name>
    <name type="common">Black long sea cucumber</name>
    <name type="synonym">Mertensiothuria leucospilota</name>
    <dbReference type="NCBI Taxonomy" id="206669"/>
    <lineage>
        <taxon>Eukaryota</taxon>
        <taxon>Metazoa</taxon>
        <taxon>Echinodermata</taxon>
        <taxon>Eleutherozoa</taxon>
        <taxon>Echinozoa</taxon>
        <taxon>Holothuroidea</taxon>
        <taxon>Aspidochirotacea</taxon>
        <taxon>Aspidochirotida</taxon>
        <taxon>Holothuriidae</taxon>
        <taxon>Holothuria</taxon>
    </lineage>
</organism>
<evidence type="ECO:0000313" key="15">
    <source>
        <dbReference type="EMBL" id="KAJ8030842.1"/>
    </source>
</evidence>
<dbReference type="AlphaFoldDB" id="A0A9Q1BQ72"/>
<feature type="transmembrane region" description="Helical" evidence="12">
    <location>
        <begin position="872"/>
        <end position="893"/>
    </location>
</feature>
<feature type="compositionally biased region" description="Acidic residues" evidence="11">
    <location>
        <begin position="974"/>
        <end position="983"/>
    </location>
</feature>
<evidence type="ECO:0000256" key="7">
    <source>
        <dbReference type="ARBA" id="ARBA00023136"/>
    </source>
</evidence>
<dbReference type="InterPro" id="IPR050726">
    <property type="entry name" value="mGluR"/>
</dbReference>
<feature type="signal peptide" evidence="13">
    <location>
        <begin position="1"/>
        <end position="32"/>
    </location>
</feature>
<sequence length="1167" mass="129951">MGQRRNAFLEHIPHAMCFFQLVLLVFLIVSSSEVVTSNNDQNAAVQGEGSIDRGQYDFRPERHSLSAEHVKDVVEAFKLGKIVNLKYSRFGGELENLGLSVEKLTEISDKIHFSDSERCENSPLERGRRGVEEPNKEDEEEFDNDRVAFSWGQAVLGGLFAVYRRDRETNEPCQDLYNVAAMWVESQIYAVKKINSDPNILPNIQLGYEIRDDCSDNNKVLQAGLQFVDAMAANGSCDDSSKTVGVVGTGSSLTSDTLAKLLALFEVPQVSYSATSPIFSNKQEYPYFLRTVGPDTNQAKVLVDIAKRFNWNYVALVYSGDQYGSPGQEALSELFKDEQICAVVSRKLSTETSDDEVVQIVEEIKGNPKIEVIFTFTSKPDIKRILAEAQKQGLTYCTWIATDSWGDSLETIDGFEDVVNGMLGVTPKAVIDEDFKEYLRQIDPFTYTDNPWYKESLEERYGCTFNKSDLERNHCIGNESFLDLLESPSEGRVTSLVIDAVNALAYGLHNMVEDCSGPGCNTTRLSQFDGEEYLVHVQNVSFPGFTSDPFGFDANGDPFTQYSIFNLNVSGGAHHEEIGFWKHDCGLNLTEPVIWSTGVQPISRCSEDCQPGSFVVNNGPVTCCWDCQACGSNEVSPGINSATCIRCDISEFANANHTRCISKELVAQDWRQTSSALILVASLIGILASLFTFVIYVVYRKTPVIKATSTELSLMCLVGLTLCFVCVPLTIAEPTDVICQSRSFITGVSFSILAGALLMKTYRISRIFNRKLSEGRPSMFLQIKFQILFVLTLVSAQVALGVINFILYPTFARYNYSLGNTAYKECQGEDGSVLWFSLAVVIGYNFVLGMICNYQAFRIRQLPGQFNDSKSIFFTILTLNISFFIIVVISLATTGKIRSIGLCLSLLICSYSGLSLLFGRKLWVVLFRPKSNVHTSTFDAALKKASSLSPATTLSSHQEEVNGNTPNRTKTESDDFSEDDDIFDSGNYSDVSTVDEDEEDIDEFLEEVAKLEEELQSAQRERHASIQELHQLKEDLRELEESHGKDLERMKELCKQERQSLIEILQQAGLSPEEIQAKLDEVAEQKSRNGSSTDQNEEDEGEKIAAIEREWKKLNDESEACLAGCQKMKETFFPNGITKATANGNSCHGYANQGLESENLESITTSV</sequence>